<dbReference type="AlphaFoldDB" id="A0A9D4BW98"/>
<keyword evidence="3" id="KW-1185">Reference proteome</keyword>
<name>A0A9D4BW98_DREPO</name>
<protein>
    <submittedName>
        <fullName evidence="1">Uncharacterized protein</fullName>
    </submittedName>
</protein>
<evidence type="ECO:0000313" key="2">
    <source>
        <dbReference type="EMBL" id="KAH3712135.1"/>
    </source>
</evidence>
<proteinExistence type="predicted"/>
<dbReference type="Proteomes" id="UP000828390">
    <property type="component" value="Unassembled WGS sequence"/>
</dbReference>
<reference evidence="1" key="2">
    <citation type="submission" date="2020-11" db="EMBL/GenBank/DDBJ databases">
        <authorList>
            <person name="McCartney M.A."/>
            <person name="Auch B."/>
            <person name="Kono T."/>
            <person name="Mallez S."/>
            <person name="Becker A."/>
            <person name="Gohl D.M."/>
            <person name="Silverstein K.A.T."/>
            <person name="Koren S."/>
            <person name="Bechman K.B."/>
            <person name="Herman A."/>
            <person name="Abrahante J.E."/>
            <person name="Garbe J."/>
        </authorList>
    </citation>
    <scope>NUCLEOTIDE SEQUENCE</scope>
    <source>
        <strain evidence="1">Duluth1</strain>
        <tissue evidence="1">Whole animal</tissue>
    </source>
</reference>
<gene>
    <name evidence="1" type="ORF">DPMN_071426</name>
    <name evidence="2" type="ORF">DPMN_071814</name>
</gene>
<comment type="caution">
    <text evidence="1">The sequence shown here is derived from an EMBL/GenBank/DDBJ whole genome shotgun (WGS) entry which is preliminary data.</text>
</comment>
<evidence type="ECO:0000313" key="1">
    <source>
        <dbReference type="EMBL" id="KAH3711752.1"/>
    </source>
</evidence>
<sequence>MFHQMKTWTNRRLNTVRLLYVRSDVIIELCCLQSEMDSEEERITIQSVNC</sequence>
<evidence type="ECO:0000313" key="3">
    <source>
        <dbReference type="Proteomes" id="UP000828390"/>
    </source>
</evidence>
<dbReference type="EMBL" id="JAIWYP010000014">
    <property type="protein sequence ID" value="KAH3711752.1"/>
    <property type="molecule type" value="Genomic_DNA"/>
</dbReference>
<reference evidence="1" key="1">
    <citation type="journal article" date="2019" name="bioRxiv">
        <title>The Genome of the Zebra Mussel, Dreissena polymorpha: A Resource for Invasive Species Research.</title>
        <authorList>
            <person name="McCartney M.A."/>
            <person name="Auch B."/>
            <person name="Kono T."/>
            <person name="Mallez S."/>
            <person name="Zhang Y."/>
            <person name="Obille A."/>
            <person name="Becker A."/>
            <person name="Abrahante J.E."/>
            <person name="Garbe J."/>
            <person name="Badalamenti J.P."/>
            <person name="Herman A."/>
            <person name="Mangelson H."/>
            <person name="Liachko I."/>
            <person name="Sullivan S."/>
            <person name="Sone E.D."/>
            <person name="Koren S."/>
            <person name="Silverstein K.A.T."/>
            <person name="Beckman K.B."/>
            <person name="Gohl D.M."/>
        </authorList>
    </citation>
    <scope>NUCLEOTIDE SEQUENCE</scope>
    <source>
        <strain evidence="1">Duluth1</strain>
        <tissue evidence="1">Whole animal</tissue>
    </source>
</reference>
<dbReference type="EMBL" id="JAIWYP010000014">
    <property type="protein sequence ID" value="KAH3712135.1"/>
    <property type="molecule type" value="Genomic_DNA"/>
</dbReference>
<organism evidence="1 3">
    <name type="scientific">Dreissena polymorpha</name>
    <name type="common">Zebra mussel</name>
    <name type="synonym">Mytilus polymorpha</name>
    <dbReference type="NCBI Taxonomy" id="45954"/>
    <lineage>
        <taxon>Eukaryota</taxon>
        <taxon>Metazoa</taxon>
        <taxon>Spiralia</taxon>
        <taxon>Lophotrochozoa</taxon>
        <taxon>Mollusca</taxon>
        <taxon>Bivalvia</taxon>
        <taxon>Autobranchia</taxon>
        <taxon>Heteroconchia</taxon>
        <taxon>Euheterodonta</taxon>
        <taxon>Imparidentia</taxon>
        <taxon>Neoheterodontei</taxon>
        <taxon>Myida</taxon>
        <taxon>Dreissenoidea</taxon>
        <taxon>Dreissenidae</taxon>
        <taxon>Dreissena</taxon>
    </lineage>
</organism>
<accession>A0A9D4BW98</accession>